<accession>A0A1J4VFG3</accession>
<evidence type="ECO:0000313" key="4">
    <source>
        <dbReference type="Proteomes" id="UP000183206"/>
    </source>
</evidence>
<proteinExistence type="predicted"/>
<sequence>MNISKRGTIILLGFLVAITPFLIGLVRWIEDWFITIAGVIIVLAAYRLTSHDVRDDTHRNDPLKTDTRIVNMATPASFDGVTKKEHGNKTSSSEQTHARP</sequence>
<feature type="region of interest" description="Disordered" evidence="1">
    <location>
        <begin position="75"/>
        <end position="100"/>
    </location>
</feature>
<evidence type="ECO:0000313" key="3">
    <source>
        <dbReference type="EMBL" id="OIO33461.1"/>
    </source>
</evidence>
<dbReference type="AlphaFoldDB" id="A0A1J4VFG3"/>
<keyword evidence="2" id="KW-0472">Membrane</keyword>
<organism evidence="3 4">
    <name type="scientific">Candidatus Nomurabacteria bacterium CG1_02_47_685</name>
    <dbReference type="NCBI Taxonomy" id="1805282"/>
    <lineage>
        <taxon>Bacteria</taxon>
        <taxon>Candidatus Nomuraibacteriota</taxon>
    </lineage>
</organism>
<protein>
    <submittedName>
        <fullName evidence="3">Uncharacterized protein</fullName>
    </submittedName>
</protein>
<dbReference type="Proteomes" id="UP000183206">
    <property type="component" value="Unassembled WGS sequence"/>
</dbReference>
<feature type="transmembrane region" description="Helical" evidence="2">
    <location>
        <begin position="7"/>
        <end position="26"/>
    </location>
</feature>
<reference evidence="3 4" key="1">
    <citation type="journal article" date="2016" name="Environ. Microbiol.">
        <title>Genomic resolution of a cold subsurface aquifer community provides metabolic insights for novel microbes adapted to high CO concentrations.</title>
        <authorList>
            <person name="Probst A.J."/>
            <person name="Castelle C.J."/>
            <person name="Singh A."/>
            <person name="Brown C.T."/>
            <person name="Anantharaman K."/>
            <person name="Sharon I."/>
            <person name="Hug L.A."/>
            <person name="Burstein D."/>
            <person name="Emerson J.B."/>
            <person name="Thomas B.C."/>
            <person name="Banfield J.F."/>
        </authorList>
    </citation>
    <scope>NUCLEOTIDE SEQUENCE [LARGE SCALE GENOMIC DNA]</scope>
    <source>
        <strain evidence="3">CG1_02_47_685</strain>
    </source>
</reference>
<dbReference type="STRING" id="1805282.AUJ44_00290"/>
<comment type="caution">
    <text evidence="3">The sequence shown here is derived from an EMBL/GenBank/DDBJ whole genome shotgun (WGS) entry which is preliminary data.</text>
</comment>
<evidence type="ECO:0000256" key="1">
    <source>
        <dbReference type="SAM" id="MobiDB-lite"/>
    </source>
</evidence>
<evidence type="ECO:0000256" key="2">
    <source>
        <dbReference type="SAM" id="Phobius"/>
    </source>
</evidence>
<feature type="transmembrane region" description="Helical" evidence="2">
    <location>
        <begin position="32"/>
        <end position="49"/>
    </location>
</feature>
<name>A0A1J4VFG3_9BACT</name>
<keyword evidence="2" id="KW-1133">Transmembrane helix</keyword>
<dbReference type="EMBL" id="MNVO01000006">
    <property type="protein sequence ID" value="OIO33461.1"/>
    <property type="molecule type" value="Genomic_DNA"/>
</dbReference>
<keyword evidence="2" id="KW-0812">Transmembrane</keyword>
<feature type="compositionally biased region" description="Polar residues" evidence="1">
    <location>
        <begin position="89"/>
        <end position="100"/>
    </location>
</feature>
<gene>
    <name evidence="3" type="ORF">AUJ44_00290</name>
</gene>